<feature type="repeat" description="ANK" evidence="3">
    <location>
        <begin position="1008"/>
        <end position="1030"/>
    </location>
</feature>
<dbReference type="SUPFAM" id="SSF48403">
    <property type="entry name" value="Ankyrin repeat"/>
    <property type="match status" value="5"/>
</dbReference>
<dbReference type="STRING" id="1754191.A0A1Y1V0Y6"/>
<dbReference type="OrthoDB" id="539213at2759"/>
<dbReference type="PANTHER" id="PTHR24123">
    <property type="entry name" value="ANKYRIN REPEAT-CONTAINING"/>
    <property type="match status" value="1"/>
</dbReference>
<dbReference type="Pfam" id="PF13857">
    <property type="entry name" value="Ank_5"/>
    <property type="match status" value="1"/>
</dbReference>
<feature type="repeat" description="ANK" evidence="3">
    <location>
        <begin position="528"/>
        <end position="560"/>
    </location>
</feature>
<reference evidence="4 5" key="1">
    <citation type="submission" date="2016-08" db="EMBL/GenBank/DDBJ databases">
        <title>Genomes of anaerobic fungi encode conserved fungal cellulosomes for biomass hydrolysis.</title>
        <authorList>
            <consortium name="DOE Joint Genome Institute"/>
            <person name="Haitjema C.H."/>
            <person name="Gilmore S.P."/>
            <person name="Henske J.K."/>
            <person name="Solomon K.V."/>
            <person name="De Groot R."/>
            <person name="Kuo A."/>
            <person name="Mondo S.J."/>
            <person name="Salamov A.A."/>
            <person name="Labutti K."/>
            <person name="Zhao Z."/>
            <person name="Chiniquy J."/>
            <person name="Barry K."/>
            <person name="Brewer H.M."/>
            <person name="Purvine S.O."/>
            <person name="Wright A.T."/>
            <person name="Boxma B."/>
            <person name="Van Alen T."/>
            <person name="Hackstein J.H."/>
            <person name="Baker S.E."/>
            <person name="Grigoriev I.V."/>
            <person name="O'Malley M.A."/>
        </authorList>
    </citation>
    <scope>NUCLEOTIDE SEQUENCE [LARGE SCALE GENOMIC DNA]</scope>
    <source>
        <strain evidence="5">finn</strain>
    </source>
</reference>
<dbReference type="PANTHER" id="PTHR24123:SF33">
    <property type="entry name" value="PROTEIN HOS4"/>
    <property type="match status" value="1"/>
</dbReference>
<dbReference type="SMART" id="SM00248">
    <property type="entry name" value="ANK"/>
    <property type="match status" value="33"/>
</dbReference>
<dbReference type="Proteomes" id="UP000193719">
    <property type="component" value="Unassembled WGS sequence"/>
</dbReference>
<feature type="repeat" description="ANK" evidence="3">
    <location>
        <begin position="699"/>
        <end position="731"/>
    </location>
</feature>
<feature type="repeat" description="ANK" evidence="3">
    <location>
        <begin position="360"/>
        <end position="392"/>
    </location>
</feature>
<feature type="repeat" description="ANK" evidence="3">
    <location>
        <begin position="1368"/>
        <end position="1400"/>
    </location>
</feature>
<evidence type="ECO:0000256" key="2">
    <source>
        <dbReference type="ARBA" id="ARBA00023043"/>
    </source>
</evidence>
<keyword evidence="1" id="KW-0677">Repeat</keyword>
<dbReference type="Pfam" id="PF00023">
    <property type="entry name" value="Ank"/>
    <property type="match status" value="3"/>
</dbReference>
<dbReference type="InterPro" id="IPR036770">
    <property type="entry name" value="Ankyrin_rpt-contain_sf"/>
</dbReference>
<dbReference type="PRINTS" id="PR01415">
    <property type="entry name" value="ANKYRIN"/>
</dbReference>
<dbReference type="InterPro" id="IPR002110">
    <property type="entry name" value="Ankyrin_rpt"/>
</dbReference>
<name>A0A1Y1V0Y6_9FUNG</name>
<keyword evidence="5" id="KW-1185">Reference proteome</keyword>
<feature type="repeat" description="ANK" evidence="3">
    <location>
        <begin position="393"/>
        <end position="425"/>
    </location>
</feature>
<organism evidence="4 5">
    <name type="scientific">Piromyces finnis</name>
    <dbReference type="NCBI Taxonomy" id="1754191"/>
    <lineage>
        <taxon>Eukaryota</taxon>
        <taxon>Fungi</taxon>
        <taxon>Fungi incertae sedis</taxon>
        <taxon>Chytridiomycota</taxon>
        <taxon>Chytridiomycota incertae sedis</taxon>
        <taxon>Neocallimastigomycetes</taxon>
        <taxon>Neocallimastigales</taxon>
        <taxon>Neocallimastigaceae</taxon>
        <taxon>Piromyces</taxon>
    </lineage>
</organism>
<feature type="repeat" description="ANK" evidence="3">
    <location>
        <begin position="1437"/>
        <end position="1469"/>
    </location>
</feature>
<gene>
    <name evidence="4" type="ORF">BCR36DRAFT_458438</name>
</gene>
<sequence length="1556" mass="178468">MQNSNIRSIRRIINKLDNILDKPPNHIKNYLRKQRIDLATINLDVNPLKKALEQNYSIEKIHALLKNFSTINNKKIITEEDVELLKKKIILNKKLLYEIRENRIQNVQQLLIEDDIDLNLFKSDDNPLIYAIKNNKSQKIIEELINHYININFNQYNGNTPLTEAVLANNKNIFKLLLKCGADVNYINNMEETSFLYLIKNQLMTKYYLLNFLEHNANVNLQDNEGKSILMYLIETNELKLLNQLLSSLIFNNNFIIGLISFGKNKIEISNKKLKDLITQEYSRVDIDIEDDMGYTSLMYACRNGNFELASILLTYKADVNRSNSNKNTPLLLACENDYIHTARLLLQTNEVKMNHKNRNGDTELCLACQNNNPELVKLLLEYQSNINITNDKSYTPLHIAVLNDRIDTVRILLENQADVSAEDDDGNTPFILACQNQNQEIMELLLEYHSDVHHKNKLYCTGLHYAKDQEMIRILLLNKANINEKNNKGDSLINILCYPKNKRNKKVKSTLNYILDHGANINNVNNDNENALIIACKSGNLEIIDLLLSRSIDFNHINNNGDSALSLACKLQNLDIVNKLLSIKGINIDTVNNEGNTPFLIACKDNNTKIIDAFVMEHEDHINYNAKNLNEDFPLYYAVYFSNINLIKILLDKKVNMYEEKGYNRFNPFIMACSNLGNEESLKLFIKYNIDINRPNSIGLYPLVQACKSNKLNTVKILLQNGANPNLICDYSTPLIDACLKNNIDIVRELLSYGANVNLKSNNDMCALVHLINSDKVNNNKIIKLLIDYGADIFVKDNYGNSLLYILNNSNKVDKEEVYEILINAIKQYEIYDYDDDIVSFVETYDDYITVMTDIQPNGDNIDEFSKSQLEHAFLQACIFSNSYYAELFLQKCPDIDINLRETNGDTPLIIASQLGNSYLIDVCLRYHADTTIISECRNTALFVAICYYNRHNDLSVIQSLLEHGSNPNEICQNAHTPLMMACKNELPEVVTLLLDHHADPNIRNNEGYTALSIACMYGNLQIIKLLLDTKDIDINNQTVHGETPLMIACENALGSVVSLLLQYNANIYLKNNYHQTALHIACNKDLNPIIIQFLEYKKKLDILDEDDFFMSPYKILKRNGNTIFLSTAIDYEITYLKTLINDNSNKCTLEDRFKKFSIEENVEKEKGKEDKKYHENLGIRKNNNKIAFRKDNSILNLISNSCINTCEDLVTSLEQKISILEYQKECLSQYKQIVIGEYPFDINNNIDSLPLEILHNLFIYSTIFLNAEYIRKFLELKEHNKDKLKLNINYQDNDGNTAMHYICSHKSQKKDVIIYIVKIFLQYHSDINIQNNKGFTPLMYACQNANEDVAQILINQNADINIVNHNHQTAIMLAIQEPNREIINLLIKKGADLNIQDNIRKDTALTMACQHYQNAIIIKDLITQGKANVNLANREGNTPLILACQNDIVNVVKLLIDFGADINARNFIDKSSALQITINNCNYSMMKYLLDHNADIDIVNKNGDTSLILACKINNKYMAEYLIKCKSNKDIKNLEGNTAKMIINNNNYHSICGL</sequence>
<feature type="repeat" description="ANK" evidence="3">
    <location>
        <begin position="731"/>
        <end position="763"/>
    </location>
</feature>
<accession>A0A1Y1V0Y6</accession>
<evidence type="ECO:0000313" key="4">
    <source>
        <dbReference type="EMBL" id="ORX44704.1"/>
    </source>
</evidence>
<evidence type="ECO:0000313" key="5">
    <source>
        <dbReference type="Proteomes" id="UP000193719"/>
    </source>
</evidence>
<dbReference type="EMBL" id="MCFH01000044">
    <property type="protein sequence ID" value="ORX44704.1"/>
    <property type="molecule type" value="Genomic_DNA"/>
</dbReference>
<protein>
    <submittedName>
        <fullName evidence="4">Ankyrin</fullName>
    </submittedName>
</protein>
<feature type="repeat" description="ANK" evidence="3">
    <location>
        <begin position="1335"/>
        <end position="1367"/>
    </location>
</feature>
<feature type="repeat" description="ANK" evidence="3">
    <location>
        <begin position="1471"/>
        <end position="1503"/>
    </location>
</feature>
<dbReference type="Pfam" id="PF12796">
    <property type="entry name" value="Ank_2"/>
    <property type="match status" value="7"/>
</dbReference>
<feature type="repeat" description="ANK" evidence="3">
    <location>
        <begin position="975"/>
        <end position="1007"/>
    </location>
</feature>
<evidence type="ECO:0000256" key="1">
    <source>
        <dbReference type="ARBA" id="ARBA00022737"/>
    </source>
</evidence>
<evidence type="ECO:0000256" key="3">
    <source>
        <dbReference type="PROSITE-ProRule" id="PRU00023"/>
    </source>
</evidence>
<dbReference type="Gene3D" id="1.25.40.20">
    <property type="entry name" value="Ankyrin repeat-containing domain"/>
    <property type="match status" value="10"/>
</dbReference>
<feature type="repeat" description="ANK" evidence="3">
    <location>
        <begin position="1296"/>
        <end position="1334"/>
    </location>
</feature>
<dbReference type="PROSITE" id="PS50297">
    <property type="entry name" value="ANK_REP_REGION"/>
    <property type="match status" value="13"/>
</dbReference>
<feature type="repeat" description="ANK" evidence="3">
    <location>
        <begin position="157"/>
        <end position="189"/>
    </location>
</feature>
<feature type="repeat" description="ANK" evidence="3">
    <location>
        <begin position="293"/>
        <end position="325"/>
    </location>
</feature>
<dbReference type="InterPro" id="IPR051165">
    <property type="entry name" value="Multifunctional_ANK_Repeat"/>
</dbReference>
<proteinExistence type="predicted"/>
<keyword evidence="2 3" id="KW-0040">ANK repeat</keyword>
<feature type="repeat" description="ANK" evidence="3">
    <location>
        <begin position="426"/>
        <end position="458"/>
    </location>
</feature>
<dbReference type="PROSITE" id="PS50088">
    <property type="entry name" value="ANK_REPEAT"/>
    <property type="match status" value="17"/>
</dbReference>
<feature type="repeat" description="ANK" evidence="3">
    <location>
        <begin position="561"/>
        <end position="594"/>
    </location>
</feature>
<comment type="caution">
    <text evidence="4">The sequence shown here is derived from an EMBL/GenBank/DDBJ whole genome shotgun (WGS) entry which is preliminary data.</text>
</comment>
<reference evidence="4 5" key="2">
    <citation type="submission" date="2016-08" db="EMBL/GenBank/DDBJ databases">
        <title>Pervasive Adenine N6-methylation of Active Genes in Fungi.</title>
        <authorList>
            <consortium name="DOE Joint Genome Institute"/>
            <person name="Mondo S.J."/>
            <person name="Dannebaum R.O."/>
            <person name="Kuo R.C."/>
            <person name="Labutti K."/>
            <person name="Haridas S."/>
            <person name="Kuo A."/>
            <person name="Salamov A."/>
            <person name="Ahrendt S.R."/>
            <person name="Lipzen A."/>
            <person name="Sullivan W."/>
            <person name="Andreopoulos W.B."/>
            <person name="Clum A."/>
            <person name="Lindquist E."/>
            <person name="Daum C."/>
            <person name="Ramamoorthy G.K."/>
            <person name="Gryganskyi A."/>
            <person name="Culley D."/>
            <person name="Magnuson J.K."/>
            <person name="James T.Y."/>
            <person name="O'Malley M.A."/>
            <person name="Stajich J.E."/>
            <person name="Spatafora J.W."/>
            <person name="Visel A."/>
            <person name="Grigoriev I.V."/>
        </authorList>
    </citation>
    <scope>NUCLEOTIDE SEQUENCE [LARGE SCALE GENOMIC DNA]</scope>
    <source>
        <strain evidence="5">finn</strain>
    </source>
</reference>
<feature type="repeat" description="ANK" evidence="3">
    <location>
        <begin position="1042"/>
        <end position="1074"/>
    </location>
</feature>